<evidence type="ECO:0000313" key="10">
    <source>
        <dbReference type="EMBL" id="KAK4274069.1"/>
    </source>
</evidence>
<dbReference type="Pfam" id="PF01025">
    <property type="entry name" value="GrpE"/>
    <property type="match status" value="1"/>
</dbReference>
<feature type="region of interest" description="Disordered" evidence="9">
    <location>
        <begin position="79"/>
        <end position="108"/>
    </location>
</feature>
<dbReference type="CDD" id="cd00446">
    <property type="entry name" value="GrpE"/>
    <property type="match status" value="1"/>
</dbReference>
<dbReference type="GO" id="GO:0006457">
    <property type="term" value="P:protein folding"/>
    <property type="evidence" value="ECO:0007669"/>
    <property type="project" value="InterPro"/>
</dbReference>
<dbReference type="FunFam" id="2.30.22.10:FF:000001">
    <property type="entry name" value="Protein GrpE"/>
    <property type="match status" value="1"/>
</dbReference>
<dbReference type="PANTHER" id="PTHR21237">
    <property type="entry name" value="GRPE PROTEIN"/>
    <property type="match status" value="1"/>
</dbReference>
<dbReference type="InterPro" id="IPR000740">
    <property type="entry name" value="GrpE"/>
</dbReference>
<dbReference type="GO" id="GO:0005759">
    <property type="term" value="C:mitochondrial matrix"/>
    <property type="evidence" value="ECO:0007669"/>
    <property type="project" value="UniProtKB-SubCell"/>
</dbReference>
<keyword evidence="7" id="KW-0496">Mitochondrion</keyword>
<evidence type="ECO:0000256" key="5">
    <source>
        <dbReference type="ARBA" id="ARBA00023016"/>
    </source>
</evidence>
<dbReference type="Proteomes" id="UP001293593">
    <property type="component" value="Unassembled WGS sequence"/>
</dbReference>
<keyword evidence="5" id="KW-0346">Stress response</keyword>
<dbReference type="GO" id="GO:0051087">
    <property type="term" value="F:protein-folding chaperone binding"/>
    <property type="evidence" value="ECO:0007669"/>
    <property type="project" value="InterPro"/>
</dbReference>
<evidence type="ECO:0000256" key="7">
    <source>
        <dbReference type="RuleBase" id="RU000640"/>
    </source>
</evidence>
<dbReference type="SUPFAM" id="SSF58014">
    <property type="entry name" value="Coiled-coil domain of nucleotide exchange factor GrpE"/>
    <property type="match status" value="1"/>
</dbReference>
<evidence type="ECO:0000256" key="6">
    <source>
        <dbReference type="ARBA" id="ARBA00023186"/>
    </source>
</evidence>
<dbReference type="PROSITE" id="PS01071">
    <property type="entry name" value="GRPE"/>
    <property type="match status" value="1"/>
</dbReference>
<dbReference type="InterPro" id="IPR013805">
    <property type="entry name" value="GrpE_CC"/>
</dbReference>
<keyword evidence="11" id="KW-1185">Reference proteome</keyword>
<evidence type="ECO:0000256" key="4">
    <source>
        <dbReference type="ARBA" id="ARBA00022490"/>
    </source>
</evidence>
<evidence type="ECO:0000256" key="3">
    <source>
        <dbReference type="ARBA" id="ARBA00011738"/>
    </source>
</evidence>
<name>A0AAE1KG10_9FABA</name>
<dbReference type="NCBIfam" id="NF010741">
    <property type="entry name" value="PRK14143.1"/>
    <property type="match status" value="1"/>
</dbReference>
<organism evidence="10 11">
    <name type="scientific">Acacia crassicarpa</name>
    <name type="common">northern wattle</name>
    <dbReference type="NCBI Taxonomy" id="499986"/>
    <lineage>
        <taxon>Eukaryota</taxon>
        <taxon>Viridiplantae</taxon>
        <taxon>Streptophyta</taxon>
        <taxon>Embryophyta</taxon>
        <taxon>Tracheophyta</taxon>
        <taxon>Spermatophyta</taxon>
        <taxon>Magnoliopsida</taxon>
        <taxon>eudicotyledons</taxon>
        <taxon>Gunneridae</taxon>
        <taxon>Pentapetalae</taxon>
        <taxon>rosids</taxon>
        <taxon>fabids</taxon>
        <taxon>Fabales</taxon>
        <taxon>Fabaceae</taxon>
        <taxon>Caesalpinioideae</taxon>
        <taxon>mimosoid clade</taxon>
        <taxon>Acacieae</taxon>
        <taxon>Acacia</taxon>
    </lineage>
</organism>
<keyword evidence="4" id="KW-0963">Cytoplasm</keyword>
<protein>
    <recommendedName>
        <fullName evidence="7">GrpE protein homolog</fullName>
    </recommendedName>
</protein>
<comment type="function">
    <text evidence="7">Essential component of the PAM complex, a complex required for the translocation of transit peptide-containing proteins from the inner membrane into the mitochondrial matrix in an ATP-dependent manner.</text>
</comment>
<dbReference type="AlphaFoldDB" id="A0AAE1KG10"/>
<comment type="similarity">
    <text evidence="2 8">Belongs to the GrpE family.</text>
</comment>
<comment type="subunit">
    <text evidence="3">Homodimer.</text>
</comment>
<dbReference type="SUPFAM" id="SSF51064">
    <property type="entry name" value="Head domain of nucleotide exchange factor GrpE"/>
    <property type="match status" value="1"/>
</dbReference>
<dbReference type="GO" id="GO:0042803">
    <property type="term" value="F:protein homodimerization activity"/>
    <property type="evidence" value="ECO:0007669"/>
    <property type="project" value="InterPro"/>
</dbReference>
<feature type="region of interest" description="Disordered" evidence="9">
    <location>
        <begin position="297"/>
        <end position="324"/>
    </location>
</feature>
<dbReference type="PANTHER" id="PTHR21237:SF40">
    <property type="entry name" value="CELL CYCLE AND APOPTOSIS REGULATOR PROTEIN 2"/>
    <property type="match status" value="1"/>
</dbReference>
<dbReference type="GO" id="GO:0051082">
    <property type="term" value="F:unfolded protein binding"/>
    <property type="evidence" value="ECO:0007669"/>
    <property type="project" value="TreeGrafter"/>
</dbReference>
<keyword evidence="6 7" id="KW-0143">Chaperone</keyword>
<feature type="compositionally biased region" description="Basic and acidic residues" evidence="9">
    <location>
        <begin position="310"/>
        <end position="324"/>
    </location>
</feature>
<proteinExistence type="inferred from homology"/>
<evidence type="ECO:0000256" key="1">
    <source>
        <dbReference type="ARBA" id="ARBA00004496"/>
    </source>
</evidence>
<dbReference type="Gene3D" id="3.90.20.20">
    <property type="match status" value="1"/>
</dbReference>
<gene>
    <name evidence="10" type="ORF">QN277_017356</name>
</gene>
<evidence type="ECO:0000256" key="8">
    <source>
        <dbReference type="RuleBase" id="RU004478"/>
    </source>
</evidence>
<comment type="caution">
    <text evidence="10">The sequence shown here is derived from an EMBL/GenBank/DDBJ whole genome shotgun (WGS) entry which is preliminary data.</text>
</comment>
<evidence type="ECO:0000313" key="11">
    <source>
        <dbReference type="Proteomes" id="UP001293593"/>
    </source>
</evidence>
<dbReference type="EMBL" id="JAWXYG010000004">
    <property type="protein sequence ID" value="KAK4274069.1"/>
    <property type="molecule type" value="Genomic_DNA"/>
</dbReference>
<dbReference type="PRINTS" id="PR00773">
    <property type="entry name" value="GRPEPROTEIN"/>
</dbReference>
<sequence length="324" mass="36374">MAAFVTNQSLLASRPCSASLFAKPLETPEPNIRLLLSLSYISRRHPVHGGKPMLGFSSKHFPFSHASRGNIFKSYLAAEDSSPNTDEENEDTQNDVKLTDDEEDKGSPSSYMALIEAYKEASLDGDEKSASRIEKRITLMANQKNELIQRVSALSAEKVASKEKYLRLQADFDNFRKRFEKEKHNIQSNAQVEVIEKLLLMVDNFDRTKQLIKPATDKEKKIDASYQGIYKQFVEILRSHHVAVVATVGKRFDPLVHEAIAREESQEYKEGIIIQESRRGFLLRGRLLRPALVKVSSGPGNKKATVTTDSSKEHPAATAGIDDR</sequence>
<reference evidence="10" key="1">
    <citation type="submission" date="2023-10" db="EMBL/GenBank/DDBJ databases">
        <title>Chromosome-level genome of the transformable northern wattle, Acacia crassicarpa.</title>
        <authorList>
            <person name="Massaro I."/>
            <person name="Sinha N.R."/>
            <person name="Poethig S."/>
            <person name="Leichty A.R."/>
        </authorList>
    </citation>
    <scope>NUCLEOTIDE SEQUENCE</scope>
    <source>
        <strain evidence="10">Acra3RX</strain>
        <tissue evidence="10">Leaf</tissue>
    </source>
</reference>
<dbReference type="InterPro" id="IPR009012">
    <property type="entry name" value="GrpE_head"/>
</dbReference>
<evidence type="ECO:0000256" key="2">
    <source>
        <dbReference type="ARBA" id="ARBA00009054"/>
    </source>
</evidence>
<dbReference type="HAMAP" id="MF_01151">
    <property type="entry name" value="GrpE"/>
    <property type="match status" value="1"/>
</dbReference>
<dbReference type="GO" id="GO:0000774">
    <property type="term" value="F:adenyl-nucleotide exchange factor activity"/>
    <property type="evidence" value="ECO:0007669"/>
    <property type="project" value="InterPro"/>
</dbReference>
<evidence type="ECO:0000256" key="9">
    <source>
        <dbReference type="SAM" id="MobiDB-lite"/>
    </source>
</evidence>
<dbReference type="Gene3D" id="2.30.22.10">
    <property type="entry name" value="Head domain of nucleotide exchange factor GrpE"/>
    <property type="match status" value="1"/>
</dbReference>
<accession>A0AAE1KG10</accession>
<dbReference type="GO" id="GO:0009507">
    <property type="term" value="C:chloroplast"/>
    <property type="evidence" value="ECO:0007669"/>
    <property type="project" value="TreeGrafter"/>
</dbReference>
<comment type="subcellular location">
    <subcellularLocation>
        <location evidence="1">Cytoplasm</location>
    </subcellularLocation>
    <subcellularLocation>
        <location evidence="7">Mitochondrion matrix</location>
    </subcellularLocation>
</comment>